<evidence type="ECO:0000313" key="1">
    <source>
        <dbReference type="EMBL" id="MET4561558.1"/>
    </source>
</evidence>
<gene>
    <name evidence="1" type="ORF">ABIA69_002726</name>
</gene>
<accession>A0ABV2PLK7</accession>
<keyword evidence="2" id="KW-1185">Reference proteome</keyword>
<proteinExistence type="predicted"/>
<organism evidence="1 2">
    <name type="scientific">Lysinibacillus parviboronicapiens</name>
    <dbReference type="NCBI Taxonomy" id="436516"/>
    <lineage>
        <taxon>Bacteria</taxon>
        <taxon>Bacillati</taxon>
        <taxon>Bacillota</taxon>
        <taxon>Bacilli</taxon>
        <taxon>Bacillales</taxon>
        <taxon>Bacillaceae</taxon>
        <taxon>Lysinibacillus</taxon>
    </lineage>
</organism>
<reference evidence="1 2" key="1">
    <citation type="submission" date="2024-06" db="EMBL/GenBank/DDBJ databases">
        <title>Sorghum-associated microbial communities from plants grown in Nebraska, USA.</title>
        <authorList>
            <person name="Schachtman D."/>
        </authorList>
    </citation>
    <scope>NUCLEOTIDE SEQUENCE [LARGE SCALE GENOMIC DNA]</scope>
    <source>
        <strain evidence="1 2">736</strain>
    </source>
</reference>
<name>A0ABV2PLK7_9BACI</name>
<comment type="caution">
    <text evidence="1">The sequence shown here is derived from an EMBL/GenBank/DDBJ whole genome shotgun (WGS) entry which is preliminary data.</text>
</comment>
<dbReference type="EMBL" id="JBEPSB010000012">
    <property type="protein sequence ID" value="MET4561558.1"/>
    <property type="molecule type" value="Genomic_DNA"/>
</dbReference>
<protein>
    <submittedName>
        <fullName evidence="1">Uncharacterized protein</fullName>
    </submittedName>
</protein>
<evidence type="ECO:0000313" key="2">
    <source>
        <dbReference type="Proteomes" id="UP001549363"/>
    </source>
</evidence>
<dbReference type="RefSeq" id="WP_354472085.1">
    <property type="nucleotide sequence ID" value="NZ_JBEPSB010000012.1"/>
</dbReference>
<sequence>MNERLQLLILYLTALAEVQSAGVKVRDEILQTIKTIEGEIEGYEKE</sequence>
<dbReference type="Proteomes" id="UP001549363">
    <property type="component" value="Unassembled WGS sequence"/>
</dbReference>